<dbReference type="GO" id="GO:0006006">
    <property type="term" value="P:glucose metabolic process"/>
    <property type="evidence" value="ECO:0007669"/>
    <property type="project" value="UniProtKB-KW"/>
</dbReference>
<dbReference type="Pfam" id="PF10282">
    <property type="entry name" value="Lactonase"/>
    <property type="match status" value="1"/>
</dbReference>
<proteinExistence type="inferred from homology"/>
<dbReference type="InterPro" id="IPR019405">
    <property type="entry name" value="Lactonase_7-beta_prop"/>
</dbReference>
<dbReference type="OrthoDB" id="9790815at2"/>
<evidence type="ECO:0000313" key="4">
    <source>
        <dbReference type="EMBL" id="KGO87819.1"/>
    </source>
</evidence>
<dbReference type="InterPro" id="IPR011048">
    <property type="entry name" value="Haem_d1_sf"/>
</dbReference>
<keyword evidence="2" id="KW-0119">Carbohydrate metabolism</keyword>
<dbReference type="PANTHER" id="PTHR30344">
    <property type="entry name" value="6-PHOSPHOGLUCONOLACTONASE-RELATED"/>
    <property type="match status" value="1"/>
</dbReference>
<dbReference type="GO" id="GO:0017057">
    <property type="term" value="F:6-phosphogluconolactonase activity"/>
    <property type="evidence" value="ECO:0007669"/>
    <property type="project" value="TreeGrafter"/>
</dbReference>
<dbReference type="FunFam" id="2.130.10.10:FF:000306">
    <property type="entry name" value="3-carboxymuconate cyclase"/>
    <property type="match status" value="1"/>
</dbReference>
<evidence type="ECO:0000256" key="2">
    <source>
        <dbReference type="ARBA" id="ARBA00022526"/>
    </source>
</evidence>
<evidence type="ECO:0000313" key="5">
    <source>
        <dbReference type="Proteomes" id="UP000030152"/>
    </source>
</evidence>
<dbReference type="eggNOG" id="COG2706">
    <property type="taxonomic scope" value="Bacteria"/>
</dbReference>
<keyword evidence="5" id="KW-1185">Reference proteome</keyword>
<comment type="caution">
    <text evidence="4">The sequence shown here is derived from an EMBL/GenBank/DDBJ whole genome shotgun (WGS) entry which is preliminary data.</text>
</comment>
<evidence type="ECO:0000256" key="3">
    <source>
        <dbReference type="SAM" id="SignalP"/>
    </source>
</evidence>
<dbReference type="GO" id="GO:0005829">
    <property type="term" value="C:cytosol"/>
    <property type="evidence" value="ECO:0007669"/>
    <property type="project" value="TreeGrafter"/>
</dbReference>
<keyword evidence="3" id="KW-0732">Signal</keyword>
<accession>A0A0A2M6B4</accession>
<dbReference type="Proteomes" id="UP000030152">
    <property type="component" value="Unassembled WGS sequence"/>
</dbReference>
<dbReference type="EMBL" id="JRLX01000003">
    <property type="protein sequence ID" value="KGO87819.1"/>
    <property type="molecule type" value="Genomic_DNA"/>
</dbReference>
<dbReference type="SUPFAM" id="SSF51004">
    <property type="entry name" value="C-terminal (heme d1) domain of cytochrome cd1-nitrite reductase"/>
    <property type="match status" value="1"/>
</dbReference>
<dbReference type="AlphaFoldDB" id="A0A0A2M6B4"/>
<evidence type="ECO:0000256" key="1">
    <source>
        <dbReference type="ARBA" id="ARBA00005564"/>
    </source>
</evidence>
<dbReference type="RefSeq" id="WP_026299951.1">
    <property type="nucleotide sequence ID" value="NZ_JRLX01000003.1"/>
</dbReference>
<feature type="chain" id="PRO_5001991718" evidence="3">
    <location>
        <begin position="18"/>
        <end position="370"/>
    </location>
</feature>
<dbReference type="InterPro" id="IPR050282">
    <property type="entry name" value="Cycloisomerase_2"/>
</dbReference>
<gene>
    <name evidence="4" type="ORF">Q765_04845</name>
</gene>
<organism evidence="4 5">
    <name type="scientific">Flavobacterium rivuli WB 3.3-2 = DSM 21788</name>
    <dbReference type="NCBI Taxonomy" id="1121895"/>
    <lineage>
        <taxon>Bacteria</taxon>
        <taxon>Pseudomonadati</taxon>
        <taxon>Bacteroidota</taxon>
        <taxon>Flavobacteriia</taxon>
        <taxon>Flavobacteriales</taxon>
        <taxon>Flavobacteriaceae</taxon>
        <taxon>Flavobacterium</taxon>
    </lineage>
</organism>
<keyword evidence="2" id="KW-0313">Glucose metabolism</keyword>
<name>A0A0A2M6B4_9FLAO</name>
<comment type="similarity">
    <text evidence="1">Belongs to the cycloisomerase 2 family.</text>
</comment>
<dbReference type="Gene3D" id="2.130.10.10">
    <property type="entry name" value="YVTN repeat-like/Quinoprotein amine dehydrogenase"/>
    <property type="match status" value="1"/>
</dbReference>
<dbReference type="PANTHER" id="PTHR30344:SF1">
    <property type="entry name" value="6-PHOSPHOGLUCONOLACTONASE"/>
    <property type="match status" value="1"/>
</dbReference>
<reference evidence="4 5" key="1">
    <citation type="submission" date="2013-09" db="EMBL/GenBank/DDBJ databases">
        <authorList>
            <person name="Zeng Z."/>
            <person name="Chen C."/>
        </authorList>
    </citation>
    <scope>NUCLEOTIDE SEQUENCE [LARGE SCALE GENOMIC DNA]</scope>
    <source>
        <strain evidence="4 5">WB 3.3-2</strain>
    </source>
</reference>
<protein>
    <submittedName>
        <fullName evidence="4">6-phosphogluconolactonase</fullName>
    </submittedName>
</protein>
<dbReference type="STRING" id="1121895.GCA_000378485_01557"/>
<dbReference type="InterPro" id="IPR015943">
    <property type="entry name" value="WD40/YVTN_repeat-like_dom_sf"/>
</dbReference>
<sequence length="370" mass="40503">MKSVFALLLLTFMNVSAQDNYNLIVGTYTNACTSKGIYVYDFNANTLDFKLKSSTDGSVINPSYLTVSADKKFVYSVNEDGKNSAVSAFKYAPASGKLDFLGKKDSKGADPCHIINDDKNVIVANYSGGTIAVFEKKADGSLNDAKQVVKHTGTGPDKSRQEGPHVHMVYFSPDKKYVFANDLGTDKVYMYSYNPNGGDKTLVLKSTTSVKPGSGPRHLVFNPNGTFMYLLSEMDGSLTVFSYMNDKLEQIQVCTIGMPESFMAKNGSADIHFSNDGKYLYATNRMDANSISVFRVHANGLVNLVQQISTQGAGPRNFTVDPTDSYILVANQNTNNITIFKRDKSTGMLTDTKKKIELCSPVCLVFTANK</sequence>
<feature type="signal peptide" evidence="3">
    <location>
        <begin position="1"/>
        <end position="17"/>
    </location>
</feature>